<keyword evidence="2" id="KW-1185">Reference proteome</keyword>
<organism evidence="1 2">
    <name type="scientific">Bacillus weihaiensis</name>
    <dbReference type="NCBI Taxonomy" id="1547283"/>
    <lineage>
        <taxon>Bacteria</taxon>
        <taxon>Bacillati</taxon>
        <taxon>Bacillota</taxon>
        <taxon>Bacilli</taxon>
        <taxon>Bacillales</taxon>
        <taxon>Bacillaceae</taxon>
        <taxon>Bacillus</taxon>
    </lineage>
</organism>
<sequence length="162" mass="18717">MNVTTLYNMQKQLDKKIETQHQLEKESLIERKILALLVEVGELANETRCFKFWSLKAPATTDVILEEFVDGIHFILSLGLEIGTESAVILEEKTGDHSLTEQFLRVYQGINSFQMNHTKENHKQLFEEYLLLGNLLGFSADQVEQAYVSKNEVNHQRQEQGY</sequence>
<dbReference type="SUPFAM" id="SSF101386">
    <property type="entry name" value="all-alpha NTP pyrophosphatases"/>
    <property type="match status" value="1"/>
</dbReference>
<dbReference type="STRING" id="1547283.A9C19_04905"/>
<dbReference type="Pfam" id="PF08761">
    <property type="entry name" value="dUTPase_2"/>
    <property type="match status" value="1"/>
</dbReference>
<dbReference type="AlphaFoldDB" id="A0A1L3MPB4"/>
<dbReference type="OrthoDB" id="5506143at2"/>
<dbReference type="Gene3D" id="1.10.4010.10">
    <property type="entry name" value="Type II deoxyuridine triphosphatase"/>
    <property type="match status" value="1"/>
</dbReference>
<evidence type="ECO:0000313" key="2">
    <source>
        <dbReference type="Proteomes" id="UP000181936"/>
    </source>
</evidence>
<reference evidence="1 2" key="1">
    <citation type="journal article" date="2016" name="Sci. Rep.">
        <title>Complete genome sequence and transcriptomic analysis of a novel marine strain Bacillus weihaiensis reveals the mechanism of brown algae degradation.</title>
        <authorList>
            <person name="Zhu Y."/>
            <person name="Chen P."/>
            <person name="Bao Y."/>
            <person name="Men Y."/>
            <person name="Zeng Y."/>
            <person name="Yang J."/>
            <person name="Sun J."/>
            <person name="Sun Y."/>
        </authorList>
    </citation>
    <scope>NUCLEOTIDE SEQUENCE [LARGE SCALE GENOMIC DNA]</scope>
    <source>
        <strain evidence="1 2">Alg07</strain>
    </source>
</reference>
<dbReference type="InterPro" id="IPR014871">
    <property type="entry name" value="dUTPase/dCTP_pyrophosphatase"/>
</dbReference>
<dbReference type="PIRSF" id="PIRSF030140">
    <property type="entry name" value="UCP030140"/>
    <property type="match status" value="1"/>
</dbReference>
<dbReference type="RefSeq" id="WP_072578924.1">
    <property type="nucleotide sequence ID" value="NZ_CP016020.1"/>
</dbReference>
<protein>
    <submittedName>
        <fullName evidence="1">dUTPase</fullName>
    </submittedName>
</protein>
<dbReference type="Proteomes" id="UP000181936">
    <property type="component" value="Chromosome"/>
</dbReference>
<evidence type="ECO:0000313" key="1">
    <source>
        <dbReference type="EMBL" id="APH04132.1"/>
    </source>
</evidence>
<accession>A0A1L3MPB4</accession>
<proteinExistence type="predicted"/>
<dbReference type="CDD" id="cd11527">
    <property type="entry name" value="NTP-PPase_dUTPase"/>
    <property type="match status" value="1"/>
</dbReference>
<dbReference type="InterPro" id="IPR016947">
    <property type="entry name" value="UCP030140"/>
</dbReference>
<name>A0A1L3MPB4_9BACI</name>
<dbReference type="EMBL" id="CP016020">
    <property type="protein sequence ID" value="APH04132.1"/>
    <property type="molecule type" value="Genomic_DNA"/>
</dbReference>
<dbReference type="KEGG" id="bwh:A9C19_04905"/>
<gene>
    <name evidence="1" type="ORF">A9C19_04905</name>
</gene>